<sequence length="39" mass="4272">MTGAHAAPCVHRSTRTHPLRHLQTLPPAPIPPAVWIARL</sequence>
<gene>
    <name evidence="1" type="ORF">E2C01_087354</name>
</gene>
<dbReference type="EMBL" id="VSRR010090691">
    <property type="protein sequence ID" value="MPC92275.1"/>
    <property type="molecule type" value="Genomic_DNA"/>
</dbReference>
<proteinExistence type="predicted"/>
<name>A0A5B7JC96_PORTR</name>
<dbReference type="Proteomes" id="UP000324222">
    <property type="component" value="Unassembled WGS sequence"/>
</dbReference>
<evidence type="ECO:0000313" key="2">
    <source>
        <dbReference type="Proteomes" id="UP000324222"/>
    </source>
</evidence>
<accession>A0A5B7JC96</accession>
<protein>
    <submittedName>
        <fullName evidence="1">Uncharacterized protein</fullName>
    </submittedName>
</protein>
<dbReference type="AlphaFoldDB" id="A0A5B7JC96"/>
<evidence type="ECO:0000313" key="1">
    <source>
        <dbReference type="EMBL" id="MPC92275.1"/>
    </source>
</evidence>
<organism evidence="1 2">
    <name type="scientific">Portunus trituberculatus</name>
    <name type="common">Swimming crab</name>
    <name type="synonym">Neptunus trituberculatus</name>
    <dbReference type="NCBI Taxonomy" id="210409"/>
    <lineage>
        <taxon>Eukaryota</taxon>
        <taxon>Metazoa</taxon>
        <taxon>Ecdysozoa</taxon>
        <taxon>Arthropoda</taxon>
        <taxon>Crustacea</taxon>
        <taxon>Multicrustacea</taxon>
        <taxon>Malacostraca</taxon>
        <taxon>Eumalacostraca</taxon>
        <taxon>Eucarida</taxon>
        <taxon>Decapoda</taxon>
        <taxon>Pleocyemata</taxon>
        <taxon>Brachyura</taxon>
        <taxon>Eubrachyura</taxon>
        <taxon>Portunoidea</taxon>
        <taxon>Portunidae</taxon>
        <taxon>Portuninae</taxon>
        <taxon>Portunus</taxon>
    </lineage>
</organism>
<keyword evidence="2" id="KW-1185">Reference proteome</keyword>
<reference evidence="1 2" key="1">
    <citation type="submission" date="2019-05" db="EMBL/GenBank/DDBJ databases">
        <title>Another draft genome of Portunus trituberculatus and its Hox gene families provides insights of decapod evolution.</title>
        <authorList>
            <person name="Jeong J.-H."/>
            <person name="Song I."/>
            <person name="Kim S."/>
            <person name="Choi T."/>
            <person name="Kim D."/>
            <person name="Ryu S."/>
            <person name="Kim W."/>
        </authorList>
    </citation>
    <scope>NUCLEOTIDE SEQUENCE [LARGE SCALE GENOMIC DNA]</scope>
    <source>
        <tissue evidence="1">Muscle</tissue>
    </source>
</reference>
<comment type="caution">
    <text evidence="1">The sequence shown here is derived from an EMBL/GenBank/DDBJ whole genome shotgun (WGS) entry which is preliminary data.</text>
</comment>